<dbReference type="AlphaFoldDB" id="A0A2N5EKC3"/>
<feature type="chain" id="PRO_5014911257" description="DUF2574 domain-containing protein" evidence="1">
    <location>
        <begin position="20"/>
        <end position="90"/>
    </location>
</feature>
<gene>
    <name evidence="2" type="ORF">CYR34_15605</name>
</gene>
<evidence type="ECO:0008006" key="4">
    <source>
        <dbReference type="Google" id="ProtNLM"/>
    </source>
</evidence>
<dbReference type="Proteomes" id="UP000234626">
    <property type="component" value="Unassembled WGS sequence"/>
</dbReference>
<evidence type="ECO:0000313" key="3">
    <source>
        <dbReference type="Proteomes" id="UP000234626"/>
    </source>
</evidence>
<keyword evidence="1" id="KW-0732">Signal</keyword>
<sequence length="90" mass="9545">MRQHLFSALFALWVLPAAAIGSQGVGAQGVINVRMVIVPTCAVTVTNATPTAECGSDARYQPVIRTQALSQEAHLAGNVAQQTQLITVEW</sequence>
<accession>A0A2N5EKC3</accession>
<organism evidence="2 3">
    <name type="scientific">Chimaeribacter arupi</name>
    <dbReference type="NCBI Taxonomy" id="2060066"/>
    <lineage>
        <taxon>Bacteria</taxon>
        <taxon>Pseudomonadati</taxon>
        <taxon>Pseudomonadota</taxon>
        <taxon>Gammaproteobacteria</taxon>
        <taxon>Enterobacterales</taxon>
        <taxon>Yersiniaceae</taxon>
        <taxon>Chimaeribacter</taxon>
    </lineage>
</organism>
<proteinExistence type="predicted"/>
<name>A0A2N5EKC3_9GAMM</name>
<dbReference type="EMBL" id="PJZK01000017">
    <property type="protein sequence ID" value="PLR46770.1"/>
    <property type="molecule type" value="Genomic_DNA"/>
</dbReference>
<feature type="signal peptide" evidence="1">
    <location>
        <begin position="1"/>
        <end position="19"/>
    </location>
</feature>
<dbReference type="RefSeq" id="WP_072928940.1">
    <property type="nucleotide sequence ID" value="NZ_CP119395.1"/>
</dbReference>
<evidence type="ECO:0000256" key="1">
    <source>
        <dbReference type="SAM" id="SignalP"/>
    </source>
</evidence>
<evidence type="ECO:0000313" key="2">
    <source>
        <dbReference type="EMBL" id="PLR46770.1"/>
    </source>
</evidence>
<comment type="caution">
    <text evidence="2">The sequence shown here is derived from an EMBL/GenBank/DDBJ whole genome shotgun (WGS) entry which is preliminary data.</text>
</comment>
<reference evidence="2 3" key="1">
    <citation type="submission" date="2017-12" db="EMBL/GenBank/DDBJ databases">
        <title>Characterization of six clinical isolates of Enterochimera gen. nov., a novel genus of the Yersiniaciae family and the three species Enterochimera arupensis sp. nov., Enterochimera coloradensis sp. nov, and Enterochimera californica sp. nov.</title>
        <authorList>
            <person name="Rossi A."/>
            <person name="Fisher M."/>
        </authorList>
    </citation>
    <scope>NUCLEOTIDE SEQUENCE [LARGE SCALE GENOMIC DNA]</scope>
    <source>
        <strain evidence="2 3">2016Iso1</strain>
    </source>
</reference>
<dbReference type="OrthoDB" id="6505236at2"/>
<keyword evidence="3" id="KW-1185">Reference proteome</keyword>
<protein>
    <recommendedName>
        <fullName evidence="4">DUF2574 domain-containing protein</fullName>
    </recommendedName>
</protein>